<dbReference type="EMBL" id="CAJNNV010006208">
    <property type="protein sequence ID" value="CAE8593240.1"/>
    <property type="molecule type" value="Genomic_DNA"/>
</dbReference>
<dbReference type="GO" id="GO:0005829">
    <property type="term" value="C:cytosol"/>
    <property type="evidence" value="ECO:0007669"/>
    <property type="project" value="TreeGrafter"/>
</dbReference>
<dbReference type="EMBL" id="CAJNNW010036642">
    <property type="protein sequence ID" value="CAE8736291.1"/>
    <property type="molecule type" value="Genomic_DNA"/>
</dbReference>
<dbReference type="Proteomes" id="UP000654075">
    <property type="component" value="Unassembled WGS sequence"/>
</dbReference>
<reference evidence="2" key="1">
    <citation type="submission" date="2021-02" db="EMBL/GenBank/DDBJ databases">
        <authorList>
            <person name="Dougan E. K."/>
            <person name="Rhodes N."/>
            <person name="Thang M."/>
            <person name="Chan C."/>
        </authorList>
    </citation>
    <scope>NUCLEOTIDE SEQUENCE</scope>
</reference>
<dbReference type="InterPro" id="IPR051281">
    <property type="entry name" value="Dual-spec_lipid-protein_phosph"/>
</dbReference>
<dbReference type="OMA" id="NTRHPNN"/>
<sequence length="413" mass="45183">AFWDESASWAASVSSQAASISMNAAKAVQKELILTFEDYACHVHPVRKNLFAMEFPSRSRQHWQGARLNRDHPGGYMVVNLSGCTYETVELQGPVMDVIMSGSVPPLEVLLRLCVSAHRWLGRSSNNVIVAHGLDDRGGAAVGPGIGPVVLLFACYLSWAGLADHPKEAMLEVCNTLGIKEEVSPSQARYLSYFELLQRGRLDLATQATMRLARLVLMELGAGDYFRAVEAWQQDKLLFRADVDDDSMSHAFAFRVDVLCRGDLSIRVLRRQRPDEGQSGAVGQWELEIQVCFHTALVALARGFARFTARELDVSGGGPLEDGCAIDVFLEQAGDEDQEDAEAATAIATAAAVEGPKQAEEGIQFFDLSADDEGDPPEESPEPFFPTQLVDGGHFNRVSVFAPDDIDAFFDEL</sequence>
<dbReference type="Gene3D" id="2.60.40.1110">
    <property type="match status" value="1"/>
</dbReference>
<evidence type="ECO:0000313" key="2">
    <source>
        <dbReference type="EMBL" id="CAE8736291.1"/>
    </source>
</evidence>
<dbReference type="AlphaFoldDB" id="A0A813LKG3"/>
<dbReference type="InterPro" id="IPR029021">
    <property type="entry name" value="Prot-tyrosine_phosphatase-like"/>
</dbReference>
<dbReference type="PANTHER" id="PTHR12305">
    <property type="entry name" value="PHOSPHATASE WITH HOMOLOGY TO TENSIN"/>
    <property type="match status" value="1"/>
</dbReference>
<gene>
    <name evidence="1" type="ORF">PGLA1383_LOCUS11839</name>
    <name evidence="2" type="ORF">PGLA2088_LOCUS48251</name>
</gene>
<dbReference type="GO" id="GO:0016314">
    <property type="term" value="F:phosphatidylinositol-3,4,5-trisphosphate 3-phosphatase activity"/>
    <property type="evidence" value="ECO:0007669"/>
    <property type="project" value="TreeGrafter"/>
</dbReference>
<proteinExistence type="predicted"/>
<dbReference type="Proteomes" id="UP000626109">
    <property type="component" value="Unassembled WGS sequence"/>
</dbReference>
<protein>
    <submittedName>
        <fullName evidence="2">Uncharacterized protein</fullName>
    </submittedName>
</protein>
<evidence type="ECO:0000313" key="4">
    <source>
        <dbReference type="Proteomes" id="UP000654075"/>
    </source>
</evidence>
<evidence type="ECO:0000313" key="3">
    <source>
        <dbReference type="Proteomes" id="UP000626109"/>
    </source>
</evidence>
<dbReference type="Gene3D" id="3.90.190.10">
    <property type="entry name" value="Protein tyrosine phosphatase superfamily"/>
    <property type="match status" value="1"/>
</dbReference>
<name>A0A813LKG3_POLGL</name>
<feature type="non-terminal residue" evidence="2">
    <location>
        <position position="413"/>
    </location>
</feature>
<dbReference type="OrthoDB" id="16692at2759"/>
<accession>A0A813LKG3</accession>
<keyword evidence="4" id="KW-1185">Reference proteome</keyword>
<evidence type="ECO:0000313" key="1">
    <source>
        <dbReference type="EMBL" id="CAE8593240.1"/>
    </source>
</evidence>
<comment type="caution">
    <text evidence="2">The sequence shown here is derived from an EMBL/GenBank/DDBJ whole genome shotgun (WGS) entry which is preliminary data.</text>
</comment>
<organism evidence="2 3">
    <name type="scientific">Polarella glacialis</name>
    <name type="common">Dinoflagellate</name>
    <dbReference type="NCBI Taxonomy" id="89957"/>
    <lineage>
        <taxon>Eukaryota</taxon>
        <taxon>Sar</taxon>
        <taxon>Alveolata</taxon>
        <taxon>Dinophyceae</taxon>
        <taxon>Suessiales</taxon>
        <taxon>Suessiaceae</taxon>
        <taxon>Polarella</taxon>
    </lineage>
</organism>